<comment type="caution">
    <text evidence="1">The sequence shown here is derived from an EMBL/GenBank/DDBJ whole genome shotgun (WGS) entry which is preliminary data.</text>
</comment>
<evidence type="ECO:0000313" key="1">
    <source>
        <dbReference type="EMBL" id="KAJ0091339.1"/>
    </source>
</evidence>
<reference evidence="2" key="1">
    <citation type="journal article" date="2023" name="G3 (Bethesda)">
        <title>Genome assembly and association tests identify interacting loci associated with vigor, precocity, and sex in interspecific pistachio rootstocks.</title>
        <authorList>
            <person name="Palmer W."/>
            <person name="Jacygrad E."/>
            <person name="Sagayaradj S."/>
            <person name="Cavanaugh K."/>
            <person name="Han R."/>
            <person name="Bertier L."/>
            <person name="Beede B."/>
            <person name="Kafkas S."/>
            <person name="Golino D."/>
            <person name="Preece J."/>
            <person name="Michelmore R."/>
        </authorList>
    </citation>
    <scope>NUCLEOTIDE SEQUENCE [LARGE SCALE GENOMIC DNA]</scope>
</reference>
<evidence type="ECO:0000313" key="2">
    <source>
        <dbReference type="Proteomes" id="UP001164250"/>
    </source>
</evidence>
<accession>A0ACC1AXC0</accession>
<dbReference type="Proteomes" id="UP001164250">
    <property type="component" value="Chromosome 8"/>
</dbReference>
<dbReference type="EMBL" id="CM047904">
    <property type="protein sequence ID" value="KAJ0091339.1"/>
    <property type="molecule type" value="Genomic_DNA"/>
</dbReference>
<keyword evidence="2" id="KW-1185">Reference proteome</keyword>
<name>A0ACC1AXC0_9ROSI</name>
<organism evidence="1 2">
    <name type="scientific">Pistacia atlantica</name>
    <dbReference type="NCBI Taxonomy" id="434234"/>
    <lineage>
        <taxon>Eukaryota</taxon>
        <taxon>Viridiplantae</taxon>
        <taxon>Streptophyta</taxon>
        <taxon>Embryophyta</taxon>
        <taxon>Tracheophyta</taxon>
        <taxon>Spermatophyta</taxon>
        <taxon>Magnoliopsida</taxon>
        <taxon>eudicotyledons</taxon>
        <taxon>Gunneridae</taxon>
        <taxon>Pentapetalae</taxon>
        <taxon>rosids</taxon>
        <taxon>malvids</taxon>
        <taxon>Sapindales</taxon>
        <taxon>Anacardiaceae</taxon>
        <taxon>Pistacia</taxon>
    </lineage>
</organism>
<protein>
    <submittedName>
        <fullName evidence="1">Uncharacterized protein</fullName>
    </submittedName>
</protein>
<sequence>MEEPKTNSKHPISPTEDKNDPKSRSTPKKVGIAAAGIFFFLSCAVICPCFYRRRKTTAHTVLSKGPEFNFLRFIHLVSSFMFLMDSVSSFEMNSASEKIPPSPLRVPPSPSRFTMSPKLSRIGSIHLNMSQVIKATHNFSPSLQIGEGGFGTVFKAKLEDGQVVAIKRAKKEQFDSLRTEFSSEVELLAKIDHRNLVKLLGFIDKGNERLIITEFVPNGTLREHLDGQHGKILDFNQRLEIAIDVAHGLTYLHLYSVPNLIFFLETEKQIIHRDVKSSNILLTESMRAKVADFGFARLGPMNSDQTHISTKVKGTVGYLDPEYMKTYQLTPKSDVYSFGILLLEILTGRRPVELKKPVDERVTLRWVFKKFNEGTVFDMVDPLMNEVVDVDILQKMFGLAIQCAAPIRNDRPDMKSVGEQLWVIRADYLKSVKKG</sequence>
<gene>
    <name evidence="1" type="ORF">Patl1_13911</name>
</gene>
<proteinExistence type="predicted"/>